<evidence type="ECO:0000259" key="1">
    <source>
        <dbReference type="PROSITE" id="PS50181"/>
    </source>
</evidence>
<feature type="domain" description="F-box" evidence="1">
    <location>
        <begin position="4"/>
        <end position="56"/>
    </location>
</feature>
<dbReference type="AlphaFoldDB" id="E3NEC1"/>
<dbReference type="PANTHER" id="PTHR22899">
    <property type="entry name" value="CYCLIN-RELATED F-BOX FAMILY"/>
    <property type="match status" value="1"/>
</dbReference>
<dbReference type="HOGENOM" id="CLU_028840_1_0_1"/>
<dbReference type="InterPro" id="IPR053222">
    <property type="entry name" value="Zygotic_Embryogenesis-Asso"/>
</dbReference>
<dbReference type="PROSITE" id="PS50181">
    <property type="entry name" value="FBOX"/>
    <property type="match status" value="1"/>
</dbReference>
<evidence type="ECO:0000313" key="2">
    <source>
        <dbReference type="EMBL" id="EFO94575.1"/>
    </source>
</evidence>
<dbReference type="OrthoDB" id="1107553at2759"/>
<sequence>MEPTFPLFRLPENVIVQVLRSTFDAEQLLIFSLVSSKTKNLVTSLGVRARKVYIEIYAGISLSVRFGPRSLWCWVFRNNSNNQYAELDITRPVCPNYISQGKIIQQSTPFYFSEWLDHIRTIFCYTKPPEVSFWPGSERFELESLKNMIKNVTCLTISDESTDIQSKRILNTFKNLNQLNLYGNPFEDTCQIQQIFIQNFGMIRYHDVYSLDDMLLVNSEIVKFCCSTTQKQFNQFLKHWIRGSNSRLQRMDLDIENSESVSRDMLLKGIHYVDVAKEEQLEICRKHRIASDNMVEIRRKDGTPAVIATTNDGNYPNIHLIVLY</sequence>
<dbReference type="InterPro" id="IPR012885">
    <property type="entry name" value="F-box_Sdz-33"/>
</dbReference>
<gene>
    <name evidence="2" type="ORF">CRE_06100</name>
</gene>
<proteinExistence type="predicted"/>
<keyword evidence="3" id="KW-1185">Reference proteome</keyword>
<evidence type="ECO:0000313" key="3">
    <source>
        <dbReference type="Proteomes" id="UP000008281"/>
    </source>
</evidence>
<dbReference type="InterPro" id="IPR001810">
    <property type="entry name" value="F-box_dom"/>
</dbReference>
<dbReference type="InParanoid" id="E3NEC1"/>
<dbReference type="EMBL" id="DS268620">
    <property type="protein sequence ID" value="EFO94575.1"/>
    <property type="molecule type" value="Genomic_DNA"/>
</dbReference>
<protein>
    <recommendedName>
        <fullName evidence="1">F-box domain-containing protein</fullName>
    </recommendedName>
</protein>
<organism evidence="3">
    <name type="scientific">Caenorhabditis remanei</name>
    <name type="common">Caenorhabditis vulgaris</name>
    <dbReference type="NCBI Taxonomy" id="31234"/>
    <lineage>
        <taxon>Eukaryota</taxon>
        <taxon>Metazoa</taxon>
        <taxon>Ecdysozoa</taxon>
        <taxon>Nematoda</taxon>
        <taxon>Chromadorea</taxon>
        <taxon>Rhabditida</taxon>
        <taxon>Rhabditina</taxon>
        <taxon>Rhabditomorpha</taxon>
        <taxon>Rhabditoidea</taxon>
        <taxon>Rhabditidae</taxon>
        <taxon>Peloderinae</taxon>
        <taxon>Caenorhabditis</taxon>
    </lineage>
</organism>
<dbReference type="Pfam" id="PF07735">
    <property type="entry name" value="FBA_2"/>
    <property type="match status" value="1"/>
</dbReference>
<name>E3NEC1_CAERE</name>
<dbReference type="PANTHER" id="PTHR22899:SF0">
    <property type="entry name" value="F-BOX ASSOCIATED DOMAIN-CONTAINING PROTEIN-RELATED"/>
    <property type="match status" value="1"/>
</dbReference>
<reference evidence="2" key="1">
    <citation type="submission" date="2007-07" db="EMBL/GenBank/DDBJ databases">
        <title>PCAP assembly of the Caenorhabditis remanei genome.</title>
        <authorList>
            <consortium name="The Caenorhabditis remanei Sequencing Consortium"/>
            <person name="Wilson R.K."/>
        </authorList>
    </citation>
    <scope>NUCLEOTIDE SEQUENCE [LARGE SCALE GENOMIC DNA]</scope>
    <source>
        <strain evidence="2">PB4641</strain>
    </source>
</reference>
<dbReference type="Proteomes" id="UP000008281">
    <property type="component" value="Unassembled WGS sequence"/>
</dbReference>
<accession>E3NEC1</accession>
<dbReference type="FunCoup" id="E3NEC1">
    <property type="interactions" value="1284"/>
</dbReference>
<dbReference type="eggNOG" id="ENOG502TJV4">
    <property type="taxonomic scope" value="Eukaryota"/>
</dbReference>